<feature type="transmembrane region" description="Helical" evidence="6">
    <location>
        <begin position="101"/>
        <end position="120"/>
    </location>
</feature>
<proteinExistence type="predicted"/>
<feature type="transmembrane region" description="Helical" evidence="6">
    <location>
        <begin position="39"/>
        <end position="61"/>
    </location>
</feature>
<evidence type="ECO:0000313" key="8">
    <source>
        <dbReference type="EMBL" id="KAL3283356.1"/>
    </source>
</evidence>
<evidence type="ECO:0000313" key="9">
    <source>
        <dbReference type="Proteomes" id="UP001516400"/>
    </source>
</evidence>
<dbReference type="InterPro" id="IPR008253">
    <property type="entry name" value="Marvel"/>
</dbReference>
<gene>
    <name evidence="8" type="ORF">HHI36_006504</name>
</gene>
<protein>
    <recommendedName>
        <fullName evidence="7">MARVEL domain-containing protein</fullName>
    </recommendedName>
</protein>
<evidence type="ECO:0000256" key="3">
    <source>
        <dbReference type="ARBA" id="ARBA00022989"/>
    </source>
</evidence>
<keyword evidence="9" id="KW-1185">Reference proteome</keyword>
<reference evidence="8 9" key="1">
    <citation type="journal article" date="2021" name="BMC Biol.">
        <title>Horizontally acquired antibacterial genes associated with adaptive radiation of ladybird beetles.</title>
        <authorList>
            <person name="Li H.S."/>
            <person name="Tang X.F."/>
            <person name="Huang Y.H."/>
            <person name="Xu Z.Y."/>
            <person name="Chen M.L."/>
            <person name="Du X.Y."/>
            <person name="Qiu B.Y."/>
            <person name="Chen P.T."/>
            <person name="Zhang W."/>
            <person name="Slipinski A."/>
            <person name="Escalona H.E."/>
            <person name="Waterhouse R.M."/>
            <person name="Zwick A."/>
            <person name="Pang H."/>
        </authorList>
    </citation>
    <scope>NUCLEOTIDE SEQUENCE [LARGE SCALE GENOMIC DNA]</scope>
    <source>
        <strain evidence="8">SYSU2018</strain>
    </source>
</reference>
<evidence type="ECO:0000259" key="7">
    <source>
        <dbReference type="PROSITE" id="PS51225"/>
    </source>
</evidence>
<comment type="subcellular location">
    <subcellularLocation>
        <location evidence="1">Membrane</location>
        <topology evidence="1">Multi-pass membrane protein</topology>
    </subcellularLocation>
</comment>
<name>A0ABD2NXA6_9CUCU</name>
<comment type="caution">
    <text evidence="8">The sequence shown here is derived from an EMBL/GenBank/DDBJ whole genome shotgun (WGS) entry which is preliminary data.</text>
</comment>
<keyword evidence="2 5" id="KW-0812">Transmembrane</keyword>
<evidence type="ECO:0000256" key="6">
    <source>
        <dbReference type="SAM" id="Phobius"/>
    </source>
</evidence>
<dbReference type="GO" id="GO:0016020">
    <property type="term" value="C:membrane"/>
    <property type="evidence" value="ECO:0007669"/>
    <property type="project" value="UniProtKB-SubCell"/>
</dbReference>
<keyword evidence="4 5" id="KW-0472">Membrane</keyword>
<dbReference type="Proteomes" id="UP001516400">
    <property type="component" value="Unassembled WGS sequence"/>
</dbReference>
<evidence type="ECO:0000256" key="4">
    <source>
        <dbReference type="ARBA" id="ARBA00023136"/>
    </source>
</evidence>
<evidence type="ECO:0000256" key="1">
    <source>
        <dbReference type="ARBA" id="ARBA00004141"/>
    </source>
</evidence>
<organism evidence="8 9">
    <name type="scientific">Cryptolaemus montrouzieri</name>
    <dbReference type="NCBI Taxonomy" id="559131"/>
    <lineage>
        <taxon>Eukaryota</taxon>
        <taxon>Metazoa</taxon>
        <taxon>Ecdysozoa</taxon>
        <taxon>Arthropoda</taxon>
        <taxon>Hexapoda</taxon>
        <taxon>Insecta</taxon>
        <taxon>Pterygota</taxon>
        <taxon>Neoptera</taxon>
        <taxon>Endopterygota</taxon>
        <taxon>Coleoptera</taxon>
        <taxon>Polyphaga</taxon>
        <taxon>Cucujiformia</taxon>
        <taxon>Coccinelloidea</taxon>
        <taxon>Coccinellidae</taxon>
        <taxon>Scymninae</taxon>
        <taxon>Scymnini</taxon>
        <taxon>Cryptolaemus</taxon>
    </lineage>
</organism>
<sequence>MEVRVSYVRTFHGLLKVLEVVFSLIGLVMYLMYGHSFGALTSYFIGTLVALIVAIVIIIFYITGISEALGSVIYLQTYFHLVWMMYMTAYSAIVLNVAGSNFDLVCAGIFGMLLAVTYLVDAIHGFRKYPPMPFYE</sequence>
<feature type="transmembrane region" description="Helical" evidence="6">
    <location>
        <begin position="73"/>
        <end position="95"/>
    </location>
</feature>
<keyword evidence="3 6" id="KW-1133">Transmembrane helix</keyword>
<evidence type="ECO:0000256" key="2">
    <source>
        <dbReference type="ARBA" id="ARBA00022692"/>
    </source>
</evidence>
<feature type="transmembrane region" description="Helical" evidence="6">
    <location>
        <begin position="12"/>
        <end position="33"/>
    </location>
</feature>
<dbReference type="PROSITE" id="PS51225">
    <property type="entry name" value="MARVEL"/>
    <property type="match status" value="1"/>
</dbReference>
<feature type="domain" description="MARVEL" evidence="7">
    <location>
        <begin position="7"/>
        <end position="130"/>
    </location>
</feature>
<accession>A0ABD2NXA6</accession>
<evidence type="ECO:0000256" key="5">
    <source>
        <dbReference type="PROSITE-ProRule" id="PRU00581"/>
    </source>
</evidence>
<dbReference type="AlphaFoldDB" id="A0ABD2NXA6"/>
<dbReference type="EMBL" id="JABFTP020000144">
    <property type="protein sequence ID" value="KAL3283356.1"/>
    <property type="molecule type" value="Genomic_DNA"/>
</dbReference>